<dbReference type="InterPro" id="IPR003370">
    <property type="entry name" value="Chromate_transpt"/>
</dbReference>
<dbReference type="PANTHER" id="PTHR33567:SF3">
    <property type="entry name" value="CHROMATE ION TRANSPORTER (EUROFUNG)"/>
    <property type="match status" value="1"/>
</dbReference>
<feature type="region of interest" description="Disordered" evidence="7">
    <location>
        <begin position="166"/>
        <end position="189"/>
    </location>
</feature>
<protein>
    <submittedName>
        <fullName evidence="9">Uncharacterized protein</fullName>
    </submittedName>
</protein>
<comment type="caution">
    <text evidence="9">The sequence shown here is derived from an EMBL/GenBank/DDBJ whole genome shotgun (WGS) entry which is preliminary data.</text>
</comment>
<accession>A0A9P8U8U0</accession>
<comment type="subcellular location">
    <subcellularLocation>
        <location evidence="1">Cell membrane</location>
        <topology evidence="1">Multi-pass membrane protein</topology>
    </subcellularLocation>
</comment>
<keyword evidence="4 8" id="KW-0812">Transmembrane</keyword>
<evidence type="ECO:0000256" key="2">
    <source>
        <dbReference type="ARBA" id="ARBA00005262"/>
    </source>
</evidence>
<evidence type="ECO:0000256" key="8">
    <source>
        <dbReference type="SAM" id="Phobius"/>
    </source>
</evidence>
<dbReference type="RefSeq" id="XP_045952073.1">
    <property type="nucleotide sequence ID" value="XM_046100987.1"/>
</dbReference>
<dbReference type="GO" id="GO:0015109">
    <property type="term" value="F:chromate transmembrane transporter activity"/>
    <property type="evidence" value="ECO:0007669"/>
    <property type="project" value="InterPro"/>
</dbReference>
<evidence type="ECO:0000256" key="3">
    <source>
        <dbReference type="ARBA" id="ARBA00022475"/>
    </source>
</evidence>
<name>A0A9P8U8U0_9PEZI</name>
<keyword evidence="10" id="KW-1185">Reference proteome</keyword>
<evidence type="ECO:0000256" key="6">
    <source>
        <dbReference type="ARBA" id="ARBA00023136"/>
    </source>
</evidence>
<comment type="similarity">
    <text evidence="2">Belongs to the chromate ion transporter (CHR) (TC 2.A.51) family.</text>
</comment>
<evidence type="ECO:0000256" key="4">
    <source>
        <dbReference type="ARBA" id="ARBA00022692"/>
    </source>
</evidence>
<dbReference type="OrthoDB" id="5241512at2759"/>
<evidence type="ECO:0000313" key="10">
    <source>
        <dbReference type="Proteomes" id="UP000758603"/>
    </source>
</evidence>
<dbReference type="AlphaFoldDB" id="A0A9P8U8U0"/>
<dbReference type="PANTHER" id="PTHR33567">
    <property type="entry name" value="CHROMATE ION TRANSPORTER (EUROFUNG)"/>
    <property type="match status" value="1"/>
</dbReference>
<organism evidence="9 10">
    <name type="scientific">Truncatella angustata</name>
    <dbReference type="NCBI Taxonomy" id="152316"/>
    <lineage>
        <taxon>Eukaryota</taxon>
        <taxon>Fungi</taxon>
        <taxon>Dikarya</taxon>
        <taxon>Ascomycota</taxon>
        <taxon>Pezizomycotina</taxon>
        <taxon>Sordariomycetes</taxon>
        <taxon>Xylariomycetidae</taxon>
        <taxon>Amphisphaeriales</taxon>
        <taxon>Sporocadaceae</taxon>
        <taxon>Truncatella</taxon>
    </lineage>
</organism>
<dbReference type="GeneID" id="70129879"/>
<reference evidence="9" key="1">
    <citation type="journal article" date="2021" name="Nat. Commun.">
        <title>Genetic determinants of endophytism in the Arabidopsis root mycobiome.</title>
        <authorList>
            <person name="Mesny F."/>
            <person name="Miyauchi S."/>
            <person name="Thiergart T."/>
            <person name="Pickel B."/>
            <person name="Atanasova L."/>
            <person name="Karlsson M."/>
            <person name="Huettel B."/>
            <person name="Barry K.W."/>
            <person name="Haridas S."/>
            <person name="Chen C."/>
            <person name="Bauer D."/>
            <person name="Andreopoulos W."/>
            <person name="Pangilinan J."/>
            <person name="LaButti K."/>
            <person name="Riley R."/>
            <person name="Lipzen A."/>
            <person name="Clum A."/>
            <person name="Drula E."/>
            <person name="Henrissat B."/>
            <person name="Kohler A."/>
            <person name="Grigoriev I.V."/>
            <person name="Martin F.M."/>
            <person name="Hacquard S."/>
        </authorList>
    </citation>
    <scope>NUCLEOTIDE SEQUENCE</scope>
    <source>
        <strain evidence="9">MPI-SDFR-AT-0073</strain>
    </source>
</reference>
<evidence type="ECO:0000313" key="9">
    <source>
        <dbReference type="EMBL" id="KAH6645559.1"/>
    </source>
</evidence>
<sequence>MDDIRSGKVWGGWQLVNLKPKLWNTISTNYHLGFTSFGGPPVHFKIYQELFSICQAFSGPGSTKMHFCINQIHDGFLPALLSFFITSLPGALGMYGLPIGVSNIGDTLPGPAYALLSELNASSVGIIAVAAVQLSEKAITDKITRILVLLGVDLVKTPTKRLRVQEPESVELSQPQSAERDDNATTTAASFGTARELNDAVVCVSRENNAQTLPVAENSRPEVESEARVVPSERSLKFTWPFGLSIIVFFLITFIVISSTRKLASHQEIVIEMVTSLRNSLAECSTAS</sequence>
<evidence type="ECO:0000256" key="1">
    <source>
        <dbReference type="ARBA" id="ARBA00004651"/>
    </source>
</evidence>
<gene>
    <name evidence="9" type="ORF">BKA67DRAFT_541769</name>
</gene>
<evidence type="ECO:0000256" key="5">
    <source>
        <dbReference type="ARBA" id="ARBA00022989"/>
    </source>
</evidence>
<keyword evidence="6 8" id="KW-0472">Membrane</keyword>
<proteinExistence type="inferred from homology"/>
<dbReference type="Pfam" id="PF02417">
    <property type="entry name" value="Chromate_transp"/>
    <property type="match status" value="1"/>
</dbReference>
<dbReference type="EMBL" id="JAGPXC010000011">
    <property type="protein sequence ID" value="KAH6645559.1"/>
    <property type="molecule type" value="Genomic_DNA"/>
</dbReference>
<feature type="transmembrane region" description="Helical" evidence="8">
    <location>
        <begin position="238"/>
        <end position="257"/>
    </location>
</feature>
<evidence type="ECO:0000256" key="7">
    <source>
        <dbReference type="SAM" id="MobiDB-lite"/>
    </source>
</evidence>
<dbReference type="Proteomes" id="UP000758603">
    <property type="component" value="Unassembled WGS sequence"/>
</dbReference>
<keyword evidence="5 8" id="KW-1133">Transmembrane helix</keyword>
<dbReference type="GO" id="GO:0005886">
    <property type="term" value="C:plasma membrane"/>
    <property type="evidence" value="ECO:0007669"/>
    <property type="project" value="UniProtKB-SubCell"/>
</dbReference>
<keyword evidence="3" id="KW-1003">Cell membrane</keyword>